<organism evidence="2 3">
    <name type="scientific">Actinidia rufa</name>
    <dbReference type="NCBI Taxonomy" id="165716"/>
    <lineage>
        <taxon>Eukaryota</taxon>
        <taxon>Viridiplantae</taxon>
        <taxon>Streptophyta</taxon>
        <taxon>Embryophyta</taxon>
        <taxon>Tracheophyta</taxon>
        <taxon>Spermatophyta</taxon>
        <taxon>Magnoliopsida</taxon>
        <taxon>eudicotyledons</taxon>
        <taxon>Gunneridae</taxon>
        <taxon>Pentapetalae</taxon>
        <taxon>asterids</taxon>
        <taxon>Ericales</taxon>
        <taxon>Actinidiaceae</taxon>
        <taxon>Actinidia</taxon>
    </lineage>
</organism>
<dbReference type="AlphaFoldDB" id="A0A7J0FY58"/>
<sequence length="215" mass="24553">MEVPSSLATNLNTMTQGNLDHLREAYSFPLGLNKDPREWRDDLVAGGARTRSRIKVGMALLQGEARQKYFEGGPNNIKGWKKRFFFILRHDWEFHPSIPHEERAVRVPRSWGAPCWRKRHFKILAFLDSRTFHKYFVPNQVEMSSSGSDTVEGDAGGRATASAGDESESRYSRDVPYPNVLSRDDLVDFIGIIKKENKKGPTPCFRLIKMVRGKV</sequence>
<dbReference type="OrthoDB" id="1301859at2759"/>
<comment type="caution">
    <text evidence="2">The sequence shown here is derived from an EMBL/GenBank/DDBJ whole genome shotgun (WGS) entry which is preliminary data.</text>
</comment>
<evidence type="ECO:0000313" key="2">
    <source>
        <dbReference type="EMBL" id="GFZ03407.1"/>
    </source>
</evidence>
<evidence type="ECO:0000313" key="3">
    <source>
        <dbReference type="Proteomes" id="UP000585474"/>
    </source>
</evidence>
<dbReference type="EMBL" id="BJWL01000016">
    <property type="protein sequence ID" value="GFZ03407.1"/>
    <property type="molecule type" value="Genomic_DNA"/>
</dbReference>
<evidence type="ECO:0000256" key="1">
    <source>
        <dbReference type="SAM" id="MobiDB-lite"/>
    </source>
</evidence>
<protein>
    <submittedName>
        <fullName evidence="2">Uncharacterized protein</fullName>
    </submittedName>
</protein>
<reference evidence="2 3" key="1">
    <citation type="submission" date="2019-07" db="EMBL/GenBank/DDBJ databases">
        <title>De Novo Assembly of kiwifruit Actinidia rufa.</title>
        <authorList>
            <person name="Sugita-Konishi S."/>
            <person name="Sato K."/>
            <person name="Mori E."/>
            <person name="Abe Y."/>
            <person name="Kisaki G."/>
            <person name="Hamano K."/>
            <person name="Suezawa K."/>
            <person name="Otani M."/>
            <person name="Fukuda T."/>
            <person name="Manabe T."/>
            <person name="Gomi K."/>
            <person name="Tabuchi M."/>
            <person name="Akimitsu K."/>
            <person name="Kataoka I."/>
        </authorList>
    </citation>
    <scope>NUCLEOTIDE SEQUENCE [LARGE SCALE GENOMIC DNA]</scope>
    <source>
        <strain evidence="3">cv. Fuchu</strain>
    </source>
</reference>
<feature type="region of interest" description="Disordered" evidence="1">
    <location>
        <begin position="143"/>
        <end position="176"/>
    </location>
</feature>
<name>A0A7J0FY58_9ERIC</name>
<gene>
    <name evidence="2" type="ORF">Acr_16g0000310</name>
</gene>
<accession>A0A7J0FY58</accession>
<dbReference type="Proteomes" id="UP000585474">
    <property type="component" value="Unassembled WGS sequence"/>
</dbReference>
<proteinExistence type="predicted"/>
<keyword evidence="3" id="KW-1185">Reference proteome</keyword>